<keyword evidence="2" id="KW-1185">Reference proteome</keyword>
<protein>
    <submittedName>
        <fullName evidence="1">Uncharacterized protein</fullName>
    </submittedName>
</protein>
<gene>
    <name evidence="1" type="ORF">EQG66_07455</name>
</gene>
<dbReference type="RefSeq" id="WP_129403952.1">
    <property type="nucleotide sequence ID" value="NZ_SBKP01000005.1"/>
</dbReference>
<evidence type="ECO:0000313" key="2">
    <source>
        <dbReference type="Proteomes" id="UP000290958"/>
    </source>
</evidence>
<sequence length="92" mass="9903">MRGPAMPQGHSYLLPLPNKGLHSAADIHGMLSTSKTALPHNEQQAELVNSAQSNELSVFKEACGKPLPVYIIAHSQPELYVTTAAFAQEHGQ</sequence>
<accession>A0A4Q1KIZ8</accession>
<comment type="caution">
    <text evidence="1">The sequence shown here is derived from an EMBL/GenBank/DDBJ whole genome shotgun (WGS) entry which is preliminary data.</text>
</comment>
<proteinExistence type="predicted"/>
<name>A0A4Q1KIZ8_9SPHN</name>
<dbReference type="Proteomes" id="UP000290958">
    <property type="component" value="Unassembled WGS sequence"/>
</dbReference>
<organism evidence="1 2">
    <name type="scientific">Sphingobium fluviale</name>
    <dbReference type="NCBI Taxonomy" id="2506423"/>
    <lineage>
        <taxon>Bacteria</taxon>
        <taxon>Pseudomonadati</taxon>
        <taxon>Pseudomonadota</taxon>
        <taxon>Alphaproteobacteria</taxon>
        <taxon>Sphingomonadales</taxon>
        <taxon>Sphingomonadaceae</taxon>
        <taxon>Sphingobium</taxon>
    </lineage>
</organism>
<dbReference type="AlphaFoldDB" id="A0A4Q1KIZ8"/>
<evidence type="ECO:0000313" key="1">
    <source>
        <dbReference type="EMBL" id="RXR29315.1"/>
    </source>
</evidence>
<reference evidence="2" key="1">
    <citation type="submission" date="2019-01" db="EMBL/GenBank/DDBJ databases">
        <title>Cytophagaceae bacterium strain CAR-16.</title>
        <authorList>
            <person name="Chen W.-M."/>
        </authorList>
    </citation>
    <scope>NUCLEOTIDE SEQUENCE [LARGE SCALE GENOMIC DNA]</scope>
    <source>
        <strain evidence="2">CHR27</strain>
    </source>
</reference>
<dbReference type="EMBL" id="SBKP01000005">
    <property type="protein sequence ID" value="RXR29315.1"/>
    <property type="molecule type" value="Genomic_DNA"/>
</dbReference>